<comment type="caution">
    <text evidence="1">The sequence shown here is derived from an EMBL/GenBank/DDBJ whole genome shotgun (WGS) entry which is preliminary data.</text>
</comment>
<protein>
    <submittedName>
        <fullName evidence="1">Uncharacterized protein</fullName>
    </submittedName>
</protein>
<name>A0AAD4BUF2_BOLED</name>
<evidence type="ECO:0000313" key="2">
    <source>
        <dbReference type="Proteomes" id="UP001194468"/>
    </source>
</evidence>
<proteinExistence type="predicted"/>
<organism evidence="1 2">
    <name type="scientific">Boletus edulis BED1</name>
    <dbReference type="NCBI Taxonomy" id="1328754"/>
    <lineage>
        <taxon>Eukaryota</taxon>
        <taxon>Fungi</taxon>
        <taxon>Dikarya</taxon>
        <taxon>Basidiomycota</taxon>
        <taxon>Agaricomycotina</taxon>
        <taxon>Agaricomycetes</taxon>
        <taxon>Agaricomycetidae</taxon>
        <taxon>Boletales</taxon>
        <taxon>Boletineae</taxon>
        <taxon>Boletaceae</taxon>
        <taxon>Boletoideae</taxon>
        <taxon>Boletus</taxon>
    </lineage>
</organism>
<keyword evidence="2" id="KW-1185">Reference proteome</keyword>
<evidence type="ECO:0000313" key="1">
    <source>
        <dbReference type="EMBL" id="KAF8440221.1"/>
    </source>
</evidence>
<dbReference type="AlphaFoldDB" id="A0AAD4BUF2"/>
<reference evidence="1" key="2">
    <citation type="journal article" date="2020" name="Nat. Commun.">
        <title>Large-scale genome sequencing of mycorrhizal fungi provides insights into the early evolution of symbiotic traits.</title>
        <authorList>
            <person name="Miyauchi S."/>
            <person name="Kiss E."/>
            <person name="Kuo A."/>
            <person name="Drula E."/>
            <person name="Kohler A."/>
            <person name="Sanchez-Garcia M."/>
            <person name="Morin E."/>
            <person name="Andreopoulos B."/>
            <person name="Barry K.W."/>
            <person name="Bonito G."/>
            <person name="Buee M."/>
            <person name="Carver A."/>
            <person name="Chen C."/>
            <person name="Cichocki N."/>
            <person name="Clum A."/>
            <person name="Culley D."/>
            <person name="Crous P.W."/>
            <person name="Fauchery L."/>
            <person name="Girlanda M."/>
            <person name="Hayes R.D."/>
            <person name="Keri Z."/>
            <person name="LaButti K."/>
            <person name="Lipzen A."/>
            <person name="Lombard V."/>
            <person name="Magnuson J."/>
            <person name="Maillard F."/>
            <person name="Murat C."/>
            <person name="Nolan M."/>
            <person name="Ohm R.A."/>
            <person name="Pangilinan J."/>
            <person name="Pereira M.F."/>
            <person name="Perotto S."/>
            <person name="Peter M."/>
            <person name="Pfister S."/>
            <person name="Riley R."/>
            <person name="Sitrit Y."/>
            <person name="Stielow J.B."/>
            <person name="Szollosi G."/>
            <person name="Zifcakova L."/>
            <person name="Stursova M."/>
            <person name="Spatafora J.W."/>
            <person name="Tedersoo L."/>
            <person name="Vaario L.M."/>
            <person name="Yamada A."/>
            <person name="Yan M."/>
            <person name="Wang P."/>
            <person name="Xu J."/>
            <person name="Bruns T."/>
            <person name="Baldrian P."/>
            <person name="Vilgalys R."/>
            <person name="Dunand C."/>
            <person name="Henrissat B."/>
            <person name="Grigoriev I.V."/>
            <person name="Hibbett D."/>
            <person name="Nagy L.G."/>
            <person name="Martin F.M."/>
        </authorList>
    </citation>
    <scope>NUCLEOTIDE SEQUENCE</scope>
    <source>
        <strain evidence="1">BED1</strain>
    </source>
</reference>
<reference evidence="1" key="1">
    <citation type="submission" date="2019-10" db="EMBL/GenBank/DDBJ databases">
        <authorList>
            <consortium name="DOE Joint Genome Institute"/>
            <person name="Kuo A."/>
            <person name="Miyauchi S."/>
            <person name="Kiss E."/>
            <person name="Drula E."/>
            <person name="Kohler A."/>
            <person name="Sanchez-Garcia M."/>
            <person name="Andreopoulos B."/>
            <person name="Barry K.W."/>
            <person name="Bonito G."/>
            <person name="Buee M."/>
            <person name="Carver A."/>
            <person name="Chen C."/>
            <person name="Cichocki N."/>
            <person name="Clum A."/>
            <person name="Culley D."/>
            <person name="Crous P.W."/>
            <person name="Fauchery L."/>
            <person name="Girlanda M."/>
            <person name="Hayes R."/>
            <person name="Keri Z."/>
            <person name="LaButti K."/>
            <person name="Lipzen A."/>
            <person name="Lombard V."/>
            <person name="Magnuson J."/>
            <person name="Maillard F."/>
            <person name="Morin E."/>
            <person name="Murat C."/>
            <person name="Nolan M."/>
            <person name="Ohm R."/>
            <person name="Pangilinan J."/>
            <person name="Pereira M."/>
            <person name="Perotto S."/>
            <person name="Peter M."/>
            <person name="Riley R."/>
            <person name="Sitrit Y."/>
            <person name="Stielow B."/>
            <person name="Szollosi G."/>
            <person name="Zifcakova L."/>
            <person name="Stursova M."/>
            <person name="Spatafora J.W."/>
            <person name="Tedersoo L."/>
            <person name="Vaario L.-M."/>
            <person name="Yamada A."/>
            <person name="Yan M."/>
            <person name="Wang P."/>
            <person name="Xu J."/>
            <person name="Bruns T."/>
            <person name="Baldrian P."/>
            <person name="Vilgalys R."/>
            <person name="Henrissat B."/>
            <person name="Grigoriev I.V."/>
            <person name="Hibbett D."/>
            <person name="Nagy L.G."/>
            <person name="Martin F.M."/>
        </authorList>
    </citation>
    <scope>NUCLEOTIDE SEQUENCE</scope>
    <source>
        <strain evidence="1">BED1</strain>
    </source>
</reference>
<dbReference type="Proteomes" id="UP001194468">
    <property type="component" value="Unassembled WGS sequence"/>
</dbReference>
<accession>A0AAD4BUF2</accession>
<sequence length="67" mass="7598">FFSNNIQVQYHSGCLCHFFPYAAHKCKTSLGGVHRYQDTKDKSSTTNLKHAITCFGEEAVNNMLKDN</sequence>
<dbReference type="EMBL" id="WHUW01000012">
    <property type="protein sequence ID" value="KAF8440221.1"/>
    <property type="molecule type" value="Genomic_DNA"/>
</dbReference>
<gene>
    <name evidence="1" type="ORF">L210DRAFT_845928</name>
</gene>
<feature type="non-terminal residue" evidence="1">
    <location>
        <position position="1"/>
    </location>
</feature>